<feature type="compositionally biased region" description="Polar residues" evidence="1">
    <location>
        <begin position="17"/>
        <end position="26"/>
    </location>
</feature>
<name>A0A395ING1_9HELO</name>
<accession>A0A395ING1</accession>
<feature type="region of interest" description="Disordered" evidence="1">
    <location>
        <begin position="42"/>
        <end position="69"/>
    </location>
</feature>
<organism evidence="2 3">
    <name type="scientific">Monilinia fructigena</name>
    <dbReference type="NCBI Taxonomy" id="38457"/>
    <lineage>
        <taxon>Eukaryota</taxon>
        <taxon>Fungi</taxon>
        <taxon>Dikarya</taxon>
        <taxon>Ascomycota</taxon>
        <taxon>Pezizomycotina</taxon>
        <taxon>Leotiomycetes</taxon>
        <taxon>Helotiales</taxon>
        <taxon>Sclerotiniaceae</taxon>
        <taxon>Monilinia</taxon>
    </lineage>
</organism>
<evidence type="ECO:0000256" key="1">
    <source>
        <dbReference type="SAM" id="MobiDB-lite"/>
    </source>
</evidence>
<proteinExistence type="predicted"/>
<sequence>MEPREYTVGDDVGDRNVLSSQGNTMDYTMDYDHHQENSMDDYTMSHEARNASLSQLQDASGLPEQEDEDELPVLEFARSTGIARNHELDDTSVDDLLSMKGNLEHQFSIGLDHEYLPQLNAHCDINLDERLFVGKGAAQLLTCVAQNESRESIYG</sequence>
<dbReference type="OrthoDB" id="10482019at2759"/>
<comment type="caution">
    <text evidence="2">The sequence shown here is derived from an EMBL/GenBank/DDBJ whole genome shotgun (WGS) entry which is preliminary data.</text>
</comment>
<dbReference type="AlphaFoldDB" id="A0A395ING1"/>
<feature type="region of interest" description="Disordered" evidence="1">
    <location>
        <begin position="1"/>
        <end position="29"/>
    </location>
</feature>
<dbReference type="Proteomes" id="UP000249056">
    <property type="component" value="Unassembled WGS sequence"/>
</dbReference>
<reference evidence="2 3" key="1">
    <citation type="submission" date="2018-06" db="EMBL/GenBank/DDBJ databases">
        <title>Genome Sequence of the Brown Rot Fungal Pathogen Monilinia fructigena.</title>
        <authorList>
            <person name="Landi L."/>
            <person name="De Miccolis Angelini R.M."/>
            <person name="Pollastro S."/>
            <person name="Abate D."/>
            <person name="Faretra F."/>
            <person name="Romanazzi G."/>
        </authorList>
    </citation>
    <scope>NUCLEOTIDE SEQUENCE [LARGE SCALE GENOMIC DNA]</scope>
    <source>
        <strain evidence="2 3">Mfrg269</strain>
    </source>
</reference>
<protein>
    <submittedName>
        <fullName evidence="2">Uncharacterized protein</fullName>
    </submittedName>
</protein>
<keyword evidence="3" id="KW-1185">Reference proteome</keyword>
<gene>
    <name evidence="2" type="ORF">DID88_010447</name>
</gene>
<dbReference type="EMBL" id="QKRW01000034">
    <property type="protein sequence ID" value="RAL61108.1"/>
    <property type="molecule type" value="Genomic_DNA"/>
</dbReference>
<evidence type="ECO:0000313" key="3">
    <source>
        <dbReference type="Proteomes" id="UP000249056"/>
    </source>
</evidence>
<evidence type="ECO:0000313" key="2">
    <source>
        <dbReference type="EMBL" id="RAL61108.1"/>
    </source>
</evidence>